<dbReference type="CDD" id="cd00084">
    <property type="entry name" value="HMG-box_SF"/>
    <property type="match status" value="1"/>
</dbReference>
<organism evidence="5 6">
    <name type="scientific">Panagrolaimus davidi</name>
    <dbReference type="NCBI Taxonomy" id="227884"/>
    <lineage>
        <taxon>Eukaryota</taxon>
        <taxon>Metazoa</taxon>
        <taxon>Ecdysozoa</taxon>
        <taxon>Nematoda</taxon>
        <taxon>Chromadorea</taxon>
        <taxon>Rhabditida</taxon>
        <taxon>Tylenchina</taxon>
        <taxon>Panagrolaimomorpha</taxon>
        <taxon>Panagrolaimoidea</taxon>
        <taxon>Panagrolaimidae</taxon>
        <taxon>Panagrolaimus</taxon>
    </lineage>
</organism>
<evidence type="ECO:0000313" key="5">
    <source>
        <dbReference type="Proteomes" id="UP000887578"/>
    </source>
</evidence>
<proteinExistence type="predicted"/>
<feature type="domain" description="HMG box" evidence="4">
    <location>
        <begin position="38"/>
        <end position="100"/>
    </location>
</feature>
<dbReference type="Pfam" id="PF00505">
    <property type="entry name" value="HMG_box"/>
    <property type="match status" value="1"/>
</dbReference>
<dbReference type="Gene3D" id="1.10.30.10">
    <property type="entry name" value="High mobility group box domain"/>
    <property type="match status" value="2"/>
</dbReference>
<dbReference type="InterPro" id="IPR009071">
    <property type="entry name" value="HMG_box_dom"/>
</dbReference>
<dbReference type="GO" id="GO:0003677">
    <property type="term" value="F:DNA binding"/>
    <property type="evidence" value="ECO:0007669"/>
    <property type="project" value="UniProtKB-UniRule"/>
</dbReference>
<dbReference type="Proteomes" id="UP000887578">
    <property type="component" value="Unplaced"/>
</dbReference>
<evidence type="ECO:0000313" key="6">
    <source>
        <dbReference type="WBParaSite" id="PDA_v2.g19574.t1"/>
    </source>
</evidence>
<feature type="region of interest" description="Disordered" evidence="3">
    <location>
        <begin position="219"/>
        <end position="263"/>
    </location>
</feature>
<reference evidence="6" key="1">
    <citation type="submission" date="2022-11" db="UniProtKB">
        <authorList>
            <consortium name="WormBaseParasite"/>
        </authorList>
    </citation>
    <scope>IDENTIFICATION</scope>
</reference>
<evidence type="ECO:0000256" key="1">
    <source>
        <dbReference type="ARBA" id="ARBA00023125"/>
    </source>
</evidence>
<evidence type="ECO:0000256" key="3">
    <source>
        <dbReference type="SAM" id="MobiDB-lite"/>
    </source>
</evidence>
<sequence>MNRLFSKLHISSLLQSNVICSREFASATSVAQPKVKLPKPTANAYALYVKTNFQKGVPAAEQFASIAKAWKTCPVGEKKKFIDEAAKLRKDAIAEFSKLPKKEQKEQFDKAAKSRVDIKNFRRINAYRKFRKETNCPTRPLNAFMLYRQEKYPASTREDIAATAKKAAEEFKKMSDDEKKPYLDKYNQQREAYKADYEKWYKIHGKDYEAVKKEHAKLKKVATKSSSTKGSMGLMSRLKKRRTKRKATPKRKKTAKVVAARRR</sequence>
<dbReference type="SUPFAM" id="SSF47095">
    <property type="entry name" value="HMG-box"/>
    <property type="match status" value="2"/>
</dbReference>
<dbReference type="InterPro" id="IPR050342">
    <property type="entry name" value="HMGB"/>
</dbReference>
<dbReference type="InterPro" id="IPR036910">
    <property type="entry name" value="HMG_box_dom_sf"/>
</dbReference>
<dbReference type="AlphaFoldDB" id="A0A914PTK9"/>
<protein>
    <submittedName>
        <fullName evidence="6">HMG box domain-containing protein</fullName>
    </submittedName>
</protein>
<dbReference type="WBParaSite" id="PDA_v2.g19574.t1">
    <property type="protein sequence ID" value="PDA_v2.g19574.t1"/>
    <property type="gene ID" value="PDA_v2.g19574"/>
</dbReference>
<evidence type="ECO:0000256" key="2">
    <source>
        <dbReference type="PROSITE-ProRule" id="PRU00267"/>
    </source>
</evidence>
<dbReference type="SMART" id="SM00398">
    <property type="entry name" value="HMG"/>
    <property type="match status" value="2"/>
</dbReference>
<accession>A0A914PTK9</accession>
<keyword evidence="5" id="KW-1185">Reference proteome</keyword>
<feature type="DNA-binding region" description="HMG box" evidence="2">
    <location>
        <begin position="38"/>
        <end position="100"/>
    </location>
</feature>
<evidence type="ECO:0000259" key="4">
    <source>
        <dbReference type="PROSITE" id="PS50118"/>
    </source>
</evidence>
<keyword evidence="1 2" id="KW-0238">DNA-binding</keyword>
<feature type="DNA-binding region" description="HMG box" evidence="2">
    <location>
        <begin position="137"/>
        <end position="201"/>
    </location>
</feature>
<dbReference type="GO" id="GO:0005634">
    <property type="term" value="C:nucleus"/>
    <property type="evidence" value="ECO:0007669"/>
    <property type="project" value="UniProtKB-UniRule"/>
</dbReference>
<feature type="compositionally biased region" description="Basic residues" evidence="3">
    <location>
        <begin position="237"/>
        <end position="263"/>
    </location>
</feature>
<name>A0A914PTK9_9BILA</name>
<dbReference type="PROSITE" id="PS50118">
    <property type="entry name" value="HMG_BOX_2"/>
    <property type="match status" value="2"/>
</dbReference>
<keyword evidence="2" id="KW-0539">Nucleus</keyword>
<dbReference type="PANTHER" id="PTHR48112">
    <property type="entry name" value="HIGH MOBILITY GROUP PROTEIN DSP1"/>
    <property type="match status" value="1"/>
</dbReference>
<feature type="domain" description="HMG box" evidence="4">
    <location>
        <begin position="137"/>
        <end position="201"/>
    </location>
</feature>